<dbReference type="EMBL" id="FRFE01000048">
    <property type="protein sequence ID" value="SHO53178.1"/>
    <property type="molecule type" value="Genomic_DNA"/>
</dbReference>
<reference evidence="3 4" key="1">
    <citation type="submission" date="2016-12" db="EMBL/GenBank/DDBJ databases">
        <authorList>
            <person name="Song W.-J."/>
            <person name="Kurnit D.M."/>
        </authorList>
    </citation>
    <scope>NUCLEOTIDE SEQUENCE [LARGE SCALE GENOMIC DNA]</scope>
    <source>
        <strain evidence="3 4">DSM 18488</strain>
    </source>
</reference>
<dbReference type="PANTHER" id="PTHR32039:SF7">
    <property type="entry name" value="COMPETENCE PROTEIN COMM"/>
    <property type="match status" value="1"/>
</dbReference>
<evidence type="ECO:0000313" key="4">
    <source>
        <dbReference type="Proteomes" id="UP000184603"/>
    </source>
</evidence>
<gene>
    <name evidence="3" type="ORF">SAMN02745220_04988</name>
</gene>
<dbReference type="InterPro" id="IPR014721">
    <property type="entry name" value="Ribsml_uS5_D2-typ_fold_subgr"/>
</dbReference>
<keyword evidence="4" id="KW-1185">Reference proteome</keyword>
<dbReference type="NCBIfam" id="TIGR00368">
    <property type="entry name" value="YifB family Mg chelatase-like AAA ATPase"/>
    <property type="match status" value="1"/>
</dbReference>
<evidence type="ECO:0000313" key="3">
    <source>
        <dbReference type="EMBL" id="SHO53178.1"/>
    </source>
</evidence>
<dbReference type="InterPro" id="IPR004482">
    <property type="entry name" value="Mg_chelat-rel"/>
</dbReference>
<dbReference type="STRING" id="1121416.SAMN02745220_04988"/>
<dbReference type="Pfam" id="PF13335">
    <property type="entry name" value="Mg_chelatase_C"/>
    <property type="match status" value="1"/>
</dbReference>
<dbReference type="GO" id="GO:0005524">
    <property type="term" value="F:ATP binding"/>
    <property type="evidence" value="ECO:0007669"/>
    <property type="project" value="InterPro"/>
</dbReference>
<comment type="similarity">
    <text evidence="1">Belongs to the Mg-chelatase subunits D/I family. ComM subfamily.</text>
</comment>
<dbReference type="Pfam" id="PF01078">
    <property type="entry name" value="Mg_chelatase"/>
    <property type="match status" value="1"/>
</dbReference>
<dbReference type="SUPFAM" id="SSF54211">
    <property type="entry name" value="Ribosomal protein S5 domain 2-like"/>
    <property type="match status" value="1"/>
</dbReference>
<evidence type="ECO:0000259" key="2">
    <source>
        <dbReference type="SMART" id="SM00382"/>
    </source>
</evidence>
<dbReference type="Pfam" id="PF13541">
    <property type="entry name" value="ChlI"/>
    <property type="match status" value="1"/>
</dbReference>
<proteinExistence type="inferred from homology"/>
<dbReference type="InterPro" id="IPR045006">
    <property type="entry name" value="CHLI-like"/>
</dbReference>
<dbReference type="InterPro" id="IPR000523">
    <property type="entry name" value="Mg_chelatse_chII-like_cat_dom"/>
</dbReference>
<dbReference type="Gene3D" id="3.30.230.10">
    <property type="match status" value="1"/>
</dbReference>
<dbReference type="Proteomes" id="UP000184603">
    <property type="component" value="Unassembled WGS sequence"/>
</dbReference>
<evidence type="ECO:0000256" key="1">
    <source>
        <dbReference type="ARBA" id="ARBA00006354"/>
    </source>
</evidence>
<dbReference type="InterPro" id="IPR003593">
    <property type="entry name" value="AAA+_ATPase"/>
</dbReference>
<name>A0A1M7YKS3_9BACT</name>
<dbReference type="SUPFAM" id="SSF52540">
    <property type="entry name" value="P-loop containing nucleoside triphosphate hydrolases"/>
    <property type="match status" value="1"/>
</dbReference>
<dbReference type="InterPro" id="IPR025158">
    <property type="entry name" value="Mg_chelat-rel_C"/>
</dbReference>
<dbReference type="AlphaFoldDB" id="A0A1M7YKS3"/>
<accession>A0A1M7YKS3</accession>
<dbReference type="OrthoDB" id="9813147at2"/>
<protein>
    <submittedName>
        <fullName evidence="3">Magnesium chelatase family protein</fullName>
    </submittedName>
</protein>
<dbReference type="SMART" id="SM00382">
    <property type="entry name" value="AAA"/>
    <property type="match status" value="1"/>
</dbReference>
<dbReference type="RefSeq" id="WP_073616780.1">
    <property type="nucleotide sequence ID" value="NZ_FRFE01000048.1"/>
</dbReference>
<sequence>MLAKIQSCTPIGVSGLLIDVEVDVSLGLPTFATVGLPDSAVRENKDRVKAAIKNCGYEFPNRRITVNLAPADVKKEGAGFDLPTAIGILAATELLPEEALREVCFVGELSLDGSVRHVKGMLPMLIAARDGGVKRFIIPEENCDEAAIGASGIEVVPVRSLPQAVEYLLGLTTLMPLPAASLQDLLQKPGYSVDFSEVKGQAHVKRALEIAAAGGHNLLMQGPPGSGKTMLARRLSTILPDMSFDEAIETTKIYSVTSARSNGTALQLQRPFRSPHHTISDAGLIGGGTVPRPGEVSLAHNGVLFLDELPEFKKHVLEVLRQPLEDGNVTISRANMALSFPARFILIVAMNPCPCGYLGDRRNSCTCNSAQIQRYQSRISGPLLDRIDLHLSVAALQFDEMSETGSGESSETIRKRVNRTRSLQSERFIEIPGINCNGQMKTREIEKYCRLDSRSQDILKKGMERLRLTARGYHRILKIARTIADMEQSDEIRSAHVAEAIQFRRNAF</sequence>
<organism evidence="3 4">
    <name type="scientific">Desulfopila aestuarii DSM 18488</name>
    <dbReference type="NCBI Taxonomy" id="1121416"/>
    <lineage>
        <taxon>Bacteria</taxon>
        <taxon>Pseudomonadati</taxon>
        <taxon>Thermodesulfobacteriota</taxon>
        <taxon>Desulfobulbia</taxon>
        <taxon>Desulfobulbales</taxon>
        <taxon>Desulfocapsaceae</taxon>
        <taxon>Desulfopila</taxon>
    </lineage>
</organism>
<dbReference type="PANTHER" id="PTHR32039">
    <property type="entry name" value="MAGNESIUM-CHELATASE SUBUNIT CHLI"/>
    <property type="match status" value="1"/>
</dbReference>
<feature type="domain" description="AAA+ ATPase" evidence="2">
    <location>
        <begin position="214"/>
        <end position="399"/>
    </location>
</feature>
<dbReference type="InterPro" id="IPR027417">
    <property type="entry name" value="P-loop_NTPase"/>
</dbReference>
<dbReference type="InterPro" id="IPR020568">
    <property type="entry name" value="Ribosomal_Su5_D2-typ_SF"/>
</dbReference>
<dbReference type="Gene3D" id="3.40.50.300">
    <property type="entry name" value="P-loop containing nucleotide triphosphate hydrolases"/>
    <property type="match status" value="1"/>
</dbReference>